<evidence type="ECO:0000256" key="2">
    <source>
        <dbReference type="SAM" id="SignalP"/>
    </source>
</evidence>
<keyword evidence="3" id="KW-0418">Kinase</keyword>
<comment type="caution">
    <text evidence="3">The sequence shown here is derived from an EMBL/GenBank/DDBJ whole genome shotgun (WGS) entry which is preliminary data.</text>
</comment>
<name>A0A556VW28_BAGYA</name>
<proteinExistence type="predicted"/>
<feature type="region of interest" description="Disordered" evidence="1">
    <location>
        <begin position="249"/>
        <end position="286"/>
    </location>
</feature>
<keyword evidence="2" id="KW-0732">Signal</keyword>
<feature type="region of interest" description="Disordered" evidence="1">
    <location>
        <begin position="141"/>
        <end position="234"/>
    </location>
</feature>
<dbReference type="EMBL" id="VCAZ01000332">
    <property type="protein sequence ID" value="TUB36343.1"/>
    <property type="molecule type" value="Genomic_DNA"/>
</dbReference>
<accession>A0A556VW28</accession>
<feature type="compositionally biased region" description="Basic and acidic residues" evidence="1">
    <location>
        <begin position="33"/>
        <end position="45"/>
    </location>
</feature>
<feature type="signal peptide" evidence="2">
    <location>
        <begin position="1"/>
        <end position="20"/>
    </location>
</feature>
<feature type="compositionally biased region" description="Basic and acidic residues" evidence="1">
    <location>
        <begin position="162"/>
        <end position="171"/>
    </location>
</feature>
<gene>
    <name evidence="3" type="ORF">Baya_16668</name>
</gene>
<evidence type="ECO:0000256" key="1">
    <source>
        <dbReference type="SAM" id="MobiDB-lite"/>
    </source>
</evidence>
<dbReference type="Gene3D" id="1.10.510.10">
    <property type="entry name" value="Transferase(Phosphotransferase) domain 1"/>
    <property type="match status" value="1"/>
</dbReference>
<evidence type="ECO:0000313" key="3">
    <source>
        <dbReference type="EMBL" id="TUB36343.1"/>
    </source>
</evidence>
<organism evidence="3 4">
    <name type="scientific">Bagarius yarrelli</name>
    <name type="common">Goonch</name>
    <name type="synonym">Bagrus yarrelli</name>
    <dbReference type="NCBI Taxonomy" id="175774"/>
    <lineage>
        <taxon>Eukaryota</taxon>
        <taxon>Metazoa</taxon>
        <taxon>Chordata</taxon>
        <taxon>Craniata</taxon>
        <taxon>Vertebrata</taxon>
        <taxon>Euteleostomi</taxon>
        <taxon>Actinopterygii</taxon>
        <taxon>Neopterygii</taxon>
        <taxon>Teleostei</taxon>
        <taxon>Ostariophysi</taxon>
        <taxon>Siluriformes</taxon>
        <taxon>Sisoridae</taxon>
        <taxon>Sisorinae</taxon>
        <taxon>Bagarius</taxon>
    </lineage>
</organism>
<feature type="chain" id="PRO_5021920324" evidence="2">
    <location>
        <begin position="21"/>
        <end position="314"/>
    </location>
</feature>
<feature type="region of interest" description="Disordered" evidence="1">
    <location>
        <begin position="33"/>
        <end position="72"/>
    </location>
</feature>
<dbReference type="AlphaFoldDB" id="A0A556VW28"/>
<keyword evidence="3" id="KW-0808">Transferase</keyword>
<dbReference type="OrthoDB" id="5979581at2759"/>
<keyword evidence="4" id="KW-1185">Reference proteome</keyword>
<dbReference type="Proteomes" id="UP000319801">
    <property type="component" value="Unassembled WGS sequence"/>
</dbReference>
<evidence type="ECO:0000313" key="4">
    <source>
        <dbReference type="Proteomes" id="UP000319801"/>
    </source>
</evidence>
<dbReference type="GO" id="GO:0016301">
    <property type="term" value="F:kinase activity"/>
    <property type="evidence" value="ECO:0007669"/>
    <property type="project" value="UniProtKB-KW"/>
</dbReference>
<reference evidence="3 4" key="1">
    <citation type="journal article" date="2019" name="Genome Biol. Evol.">
        <title>Whole-Genome Sequencing of the Giant Devil Catfish, Bagarius yarrelli.</title>
        <authorList>
            <person name="Jiang W."/>
            <person name="Lv Y."/>
            <person name="Cheng L."/>
            <person name="Yang K."/>
            <person name="Chao B."/>
            <person name="Wang X."/>
            <person name="Li Y."/>
            <person name="Pan X."/>
            <person name="You X."/>
            <person name="Zhang Y."/>
            <person name="Yang J."/>
            <person name="Li J."/>
            <person name="Zhang X."/>
            <person name="Liu S."/>
            <person name="Sun C."/>
            <person name="Yang J."/>
            <person name="Shi Q."/>
        </authorList>
    </citation>
    <scope>NUCLEOTIDE SEQUENCE [LARGE SCALE GENOMIC DNA]</scope>
    <source>
        <strain evidence="3">JWS20170419001</strain>
        <tissue evidence="3">Muscle</tissue>
    </source>
</reference>
<protein>
    <submittedName>
        <fullName evidence="3">Tau-tubulin kinase 1</fullName>
    </submittedName>
</protein>
<sequence length="314" mass="35662">MGRHDDLWSLFYMLVEFAVGQLPWRKIKDKRENTDDVLQDEHLSDQENAPPHPAPAAAENSPVPDGDEWDSTDINRNKLRISLGKPAQMLSIEGCRGDRCRNDGSEAHSNAFIRSVPLAEEEDFDSKEWVIIDKEAELRDFQHRPLGAEPTTSGTTDDEPEELRFLEEPATRPRLNARCMAEGELARRNGRGHPTDSPVPSLGRSGQSRRRESEPNTPHRQVDEDRPPSPRPNQLRRLASYVFSSSTLETEEYPHSSFIQRSRSAESSPAHANQRLRPGMPRPHSAMLRPQRHSVLSPRAHIQHILAKLMHKNS</sequence>
<feature type="compositionally biased region" description="Polar residues" evidence="1">
    <location>
        <begin position="257"/>
        <end position="271"/>
    </location>
</feature>